<dbReference type="Pfam" id="PF03167">
    <property type="entry name" value="UDG"/>
    <property type="match status" value="1"/>
</dbReference>
<keyword evidence="3" id="KW-1185">Reference proteome</keyword>
<dbReference type="CDD" id="cd10033">
    <property type="entry name" value="UDG_like"/>
    <property type="match status" value="1"/>
</dbReference>
<evidence type="ECO:0000313" key="2">
    <source>
        <dbReference type="EMBL" id="GAA0359311.1"/>
    </source>
</evidence>
<evidence type="ECO:0000313" key="3">
    <source>
        <dbReference type="Proteomes" id="UP001501757"/>
    </source>
</evidence>
<name>A0ABP3H0K2_9ALTE</name>
<evidence type="ECO:0000259" key="1">
    <source>
        <dbReference type="SMART" id="SM00986"/>
    </source>
</evidence>
<dbReference type="SUPFAM" id="SSF52141">
    <property type="entry name" value="Uracil-DNA glycosylase-like"/>
    <property type="match status" value="1"/>
</dbReference>
<dbReference type="PANTHER" id="PTHR42160">
    <property type="entry name" value="URACIL-DNA GLYCOSYLASE SUPERFAMILY PROTEIN"/>
    <property type="match status" value="1"/>
</dbReference>
<sequence>MTTIKKDPALRDKTSIVIQEIQQCRLCEANLPLGANPVVRGKQGARLMIIGQAPGTKVHHSSIPWNDASGDRLREWLQISRDVFYDQDKIAIMPMGFCYPGKGNSGDLPPRKECAPTWHRRLLDTLPKLQLTLLIGQYAQQYYLADSKNLTERVKNYQTYLPDYFALPHPSPRNNIWLKKHPWFETTLLPDLRQRVRYILSM</sequence>
<proteinExistence type="predicted"/>
<accession>A0ABP3H0K2</accession>
<comment type="caution">
    <text evidence="2">The sequence shown here is derived from an EMBL/GenBank/DDBJ whole genome shotgun (WGS) entry which is preliminary data.</text>
</comment>
<feature type="domain" description="Uracil-DNA glycosylase-like" evidence="1">
    <location>
        <begin position="38"/>
        <end position="193"/>
    </location>
</feature>
<protein>
    <submittedName>
        <fullName evidence="2">Uracil-DNA glycosylase family protein</fullName>
    </submittedName>
</protein>
<dbReference type="InterPro" id="IPR005122">
    <property type="entry name" value="Uracil-DNA_glycosylase-like"/>
</dbReference>
<dbReference type="Proteomes" id="UP001501757">
    <property type="component" value="Unassembled WGS sequence"/>
</dbReference>
<dbReference type="EMBL" id="BAAAEI010000013">
    <property type="protein sequence ID" value="GAA0359311.1"/>
    <property type="molecule type" value="Genomic_DNA"/>
</dbReference>
<dbReference type="RefSeq" id="WP_343845223.1">
    <property type="nucleotide sequence ID" value="NZ_BAAAEI010000013.1"/>
</dbReference>
<dbReference type="PANTHER" id="PTHR42160:SF1">
    <property type="entry name" value="URACIL-DNA GLYCOSYLASE SUPERFAMILY PROTEIN"/>
    <property type="match status" value="1"/>
</dbReference>
<gene>
    <name evidence="2" type="ORF">GCM10009092_24390</name>
</gene>
<dbReference type="InterPro" id="IPR047124">
    <property type="entry name" value="HI_0220.2"/>
</dbReference>
<dbReference type="SMART" id="SM00987">
    <property type="entry name" value="UreE_C"/>
    <property type="match status" value="1"/>
</dbReference>
<dbReference type="SMART" id="SM00986">
    <property type="entry name" value="UDG"/>
    <property type="match status" value="1"/>
</dbReference>
<reference evidence="3" key="1">
    <citation type="journal article" date="2019" name="Int. J. Syst. Evol. Microbiol.">
        <title>The Global Catalogue of Microorganisms (GCM) 10K type strain sequencing project: providing services to taxonomists for standard genome sequencing and annotation.</title>
        <authorList>
            <consortium name="The Broad Institute Genomics Platform"/>
            <consortium name="The Broad Institute Genome Sequencing Center for Infectious Disease"/>
            <person name="Wu L."/>
            <person name="Ma J."/>
        </authorList>
    </citation>
    <scope>NUCLEOTIDE SEQUENCE [LARGE SCALE GENOMIC DNA]</scope>
    <source>
        <strain evidence="3">JCM 13378</strain>
    </source>
</reference>
<organism evidence="2 3">
    <name type="scientific">Bowmanella denitrificans</name>
    <dbReference type="NCBI Taxonomy" id="366582"/>
    <lineage>
        <taxon>Bacteria</taxon>
        <taxon>Pseudomonadati</taxon>
        <taxon>Pseudomonadota</taxon>
        <taxon>Gammaproteobacteria</taxon>
        <taxon>Alteromonadales</taxon>
        <taxon>Alteromonadaceae</taxon>
        <taxon>Bowmanella</taxon>
    </lineage>
</organism>
<dbReference type="Gene3D" id="3.40.470.10">
    <property type="entry name" value="Uracil-DNA glycosylase-like domain"/>
    <property type="match status" value="1"/>
</dbReference>
<dbReference type="InterPro" id="IPR036895">
    <property type="entry name" value="Uracil-DNA_glycosylase-like_sf"/>
</dbReference>